<dbReference type="VEuPathDB" id="PiroplasmaDB:BOVATA_042230"/>
<dbReference type="AlphaFoldDB" id="A0A2H6KIA8"/>
<reference evidence="3 4" key="1">
    <citation type="journal article" date="2017" name="BMC Genomics">
        <title>Whole-genome assembly of Babesia ovata and comparative genomics between closely related pathogens.</title>
        <authorList>
            <person name="Yamagishi J."/>
            <person name="Asada M."/>
            <person name="Hakimi H."/>
            <person name="Tanaka T.Q."/>
            <person name="Sugimoto C."/>
            <person name="Kawazu S."/>
        </authorList>
    </citation>
    <scope>NUCLEOTIDE SEQUENCE [LARGE SCALE GENOMIC DNA]</scope>
    <source>
        <strain evidence="3 4">Miyake</strain>
    </source>
</reference>
<proteinExistence type="predicted"/>
<dbReference type="InterPro" id="IPR020864">
    <property type="entry name" value="MACPF"/>
</dbReference>
<name>A0A2H6KIA8_9APIC</name>
<feature type="domain" description="MACPF" evidence="2">
    <location>
        <begin position="147"/>
        <end position="231"/>
    </location>
</feature>
<protein>
    <submittedName>
        <fullName evidence="3">MAC Perforin domain containing protein, putative</fullName>
    </submittedName>
</protein>
<dbReference type="Proteomes" id="UP000236319">
    <property type="component" value="Unassembled WGS sequence"/>
</dbReference>
<evidence type="ECO:0000313" key="4">
    <source>
        <dbReference type="Proteomes" id="UP000236319"/>
    </source>
</evidence>
<gene>
    <name evidence="3" type="ORF">BOVATA_042230</name>
</gene>
<feature type="chain" id="PRO_5014145557" evidence="1">
    <location>
        <begin position="20"/>
        <end position="536"/>
    </location>
</feature>
<evidence type="ECO:0000256" key="1">
    <source>
        <dbReference type="SAM" id="SignalP"/>
    </source>
</evidence>
<sequence>MVVLFKLLVLVSIVRIVETRHIAAVHPSSEHQRLHSDAENVKNYVGIGYDAVFGNPLGSSGPSNDSGYRNLIVESHKNASDQQGNKSQSNGVWTRELSTCWRSDKREGAGDEDLMRDLQNEFQLEGAESNELLEANLRNMIANDEPNTKSEKYTVAKSFCATKEGGIILPFKGNLSPFFLNDVGHLPKELSGIETCTPDVYIAEPSNKACDAVNKWVQFFRRYGTHITSHVIVVKQEVSKRATGDKPDAPENVSIVHNFKSVMKGRRESRQMWVVGGFYVKGLESNDLHALKVWAKSLRQRPMPIRATFTSLDHFLGDKAKVYHEAMQFYRNFQSVANGHSLNYRTFSQMLRETVTVTADDGIARCPANMAVVAGFVVTRTDPMRIDTCIPSRSFCASDVLRGNAIAVALCARGGGFTMTAIESTGFRACPDDLVVAFGFQLYNDGSGSLQVAACPSGREDCGVMPSRNGVEWKVCARRKLLDSSFAPVTRGAREGEFNLVPCENPQKVVSGEFNLPNAHNLRIRPDTQSLKTRDF</sequence>
<dbReference type="RefSeq" id="XP_028868973.1">
    <property type="nucleotide sequence ID" value="XM_029013140.1"/>
</dbReference>
<organism evidence="3 4">
    <name type="scientific">Babesia ovata</name>
    <dbReference type="NCBI Taxonomy" id="189622"/>
    <lineage>
        <taxon>Eukaryota</taxon>
        <taxon>Sar</taxon>
        <taxon>Alveolata</taxon>
        <taxon>Apicomplexa</taxon>
        <taxon>Aconoidasida</taxon>
        <taxon>Piroplasmida</taxon>
        <taxon>Babesiidae</taxon>
        <taxon>Babesia</taxon>
    </lineage>
</organism>
<dbReference type="GeneID" id="39876500"/>
<accession>A0A2H6KIA8</accession>
<feature type="signal peptide" evidence="1">
    <location>
        <begin position="1"/>
        <end position="19"/>
    </location>
</feature>
<dbReference type="Pfam" id="PF01823">
    <property type="entry name" value="MACPF"/>
    <property type="match status" value="2"/>
</dbReference>
<keyword evidence="1" id="KW-0732">Signal</keyword>
<evidence type="ECO:0000259" key="2">
    <source>
        <dbReference type="Pfam" id="PF01823"/>
    </source>
</evidence>
<keyword evidence="4" id="KW-1185">Reference proteome</keyword>
<dbReference type="OrthoDB" id="364948at2759"/>
<dbReference type="EMBL" id="BDSA01000006">
    <property type="protein sequence ID" value="GBE62730.1"/>
    <property type="molecule type" value="Genomic_DNA"/>
</dbReference>
<feature type="domain" description="MACPF" evidence="2">
    <location>
        <begin position="258"/>
        <end position="330"/>
    </location>
</feature>
<evidence type="ECO:0000313" key="3">
    <source>
        <dbReference type="EMBL" id="GBE62730.1"/>
    </source>
</evidence>
<comment type="caution">
    <text evidence="3">The sequence shown here is derived from an EMBL/GenBank/DDBJ whole genome shotgun (WGS) entry which is preliminary data.</text>
</comment>